<dbReference type="InterPro" id="IPR013785">
    <property type="entry name" value="Aldolase_TIM"/>
</dbReference>
<dbReference type="PANTHER" id="PTHR10683:SF18">
    <property type="entry name" value="TRANSALDOLASE"/>
    <property type="match status" value="1"/>
</dbReference>
<gene>
    <name evidence="2" type="ORF">MKK02DRAFT_41741</name>
</gene>
<comment type="caution">
    <text evidence="2">The sequence shown here is derived from an EMBL/GenBank/DDBJ whole genome shotgun (WGS) entry which is preliminary data.</text>
</comment>
<reference evidence="2" key="1">
    <citation type="journal article" date="2022" name="G3 (Bethesda)">
        <title>High quality genome of the basidiomycete yeast Dioszegia hungarica PDD-24b-2 isolated from cloud water.</title>
        <authorList>
            <person name="Jarrige D."/>
            <person name="Haridas S."/>
            <person name="Bleykasten-Grosshans C."/>
            <person name="Joly M."/>
            <person name="Nadalig T."/>
            <person name="Sancelme M."/>
            <person name="Vuilleumier S."/>
            <person name="Grigoriev I.V."/>
            <person name="Amato P."/>
            <person name="Bringel F."/>
        </authorList>
    </citation>
    <scope>NUCLEOTIDE SEQUENCE</scope>
    <source>
        <strain evidence="2">PDD-24b-2</strain>
    </source>
</reference>
<dbReference type="EMBL" id="JAKWFO010000002">
    <property type="protein sequence ID" value="KAI9638720.1"/>
    <property type="molecule type" value="Genomic_DNA"/>
</dbReference>
<organism evidence="2 3">
    <name type="scientific">Dioszegia hungarica</name>
    <dbReference type="NCBI Taxonomy" id="4972"/>
    <lineage>
        <taxon>Eukaryota</taxon>
        <taxon>Fungi</taxon>
        <taxon>Dikarya</taxon>
        <taxon>Basidiomycota</taxon>
        <taxon>Agaricomycotina</taxon>
        <taxon>Tremellomycetes</taxon>
        <taxon>Tremellales</taxon>
        <taxon>Bulleribasidiaceae</taxon>
        <taxon>Dioszegia</taxon>
    </lineage>
</organism>
<proteinExistence type="predicted"/>
<dbReference type="GO" id="GO:0004801">
    <property type="term" value="F:transaldolase activity"/>
    <property type="evidence" value="ECO:0007669"/>
    <property type="project" value="TreeGrafter"/>
</dbReference>
<dbReference type="PANTHER" id="PTHR10683">
    <property type="entry name" value="TRANSALDOLASE"/>
    <property type="match status" value="1"/>
</dbReference>
<dbReference type="AlphaFoldDB" id="A0AA38HEH5"/>
<dbReference type="GO" id="GO:0009052">
    <property type="term" value="P:pentose-phosphate shunt, non-oxidative branch"/>
    <property type="evidence" value="ECO:0007669"/>
    <property type="project" value="TreeGrafter"/>
</dbReference>
<accession>A0AA38HEH5</accession>
<dbReference type="Gene3D" id="3.20.20.70">
    <property type="entry name" value="Aldolase class I"/>
    <property type="match status" value="1"/>
</dbReference>
<dbReference type="Proteomes" id="UP001164286">
    <property type="component" value="Unassembled WGS sequence"/>
</dbReference>
<evidence type="ECO:0000256" key="1">
    <source>
        <dbReference type="ARBA" id="ARBA00023270"/>
    </source>
</evidence>
<dbReference type="InterPro" id="IPR001585">
    <property type="entry name" value="TAL/FSA"/>
</dbReference>
<evidence type="ECO:0000313" key="3">
    <source>
        <dbReference type="Proteomes" id="UP001164286"/>
    </source>
</evidence>
<evidence type="ECO:0000313" key="2">
    <source>
        <dbReference type="EMBL" id="KAI9638720.1"/>
    </source>
</evidence>
<keyword evidence="3" id="KW-1185">Reference proteome</keyword>
<dbReference type="RefSeq" id="XP_052948497.1">
    <property type="nucleotide sequence ID" value="XM_053091686.1"/>
</dbReference>
<sequence length="372" mass="40116">MSPSTAAMSALSLLRSRLSANLDQLSPELAEKYGPFCDMTSNPAVLAALIASDTHIEDVRRAVARARTEAEGDMDETIELAIDMLVVTISKLTLDHLTGRVHAQVSPRHALSVESTILHAHRLIRLFAWDGISPGRICLQIPATGAGMVAAAQLEKSGIRTCATTVFSLPQALAAEQAGCLYVAPYFNDMAVLFQPGTWRAYNDPGMEHPMSGVIRDIVDAYEGMVQKAGKGIKGHRPEVMVMNLVTPGEALAVSTLGVDHISLSGKVMEELAGGKNEATFMPEVLDEHEAILQPMELDDEMGSKKAKGKGKEKVPVATIPDTDWLADDGAALDEAIRSDEEVSRKLEYAVKAFEECEARIAIVIRQMLLAS</sequence>
<dbReference type="SUPFAM" id="SSF51569">
    <property type="entry name" value="Aldolase"/>
    <property type="match status" value="1"/>
</dbReference>
<dbReference type="Pfam" id="PF00923">
    <property type="entry name" value="TAL_FSA"/>
    <property type="match status" value="1"/>
</dbReference>
<protein>
    <submittedName>
        <fullName evidence="2">Aldolase</fullName>
    </submittedName>
</protein>
<name>A0AA38HEH5_9TREE</name>
<dbReference type="GO" id="GO:0005975">
    <property type="term" value="P:carbohydrate metabolic process"/>
    <property type="evidence" value="ECO:0007669"/>
    <property type="project" value="InterPro"/>
</dbReference>
<keyword evidence="1" id="KW-0704">Schiff base</keyword>
<dbReference type="GeneID" id="77730891"/>